<dbReference type="InterPro" id="IPR002933">
    <property type="entry name" value="Peptidase_M20"/>
</dbReference>
<comment type="similarity">
    <text evidence="2">Belongs to the peptidase M20A family.</text>
</comment>
<feature type="domain" description="Peptidase M20 dimerisation" evidence="8">
    <location>
        <begin position="213"/>
        <end position="315"/>
    </location>
</feature>
<keyword evidence="7" id="KW-0732">Signal</keyword>
<reference evidence="9 10" key="1">
    <citation type="journal article" date="2018" name="Nat. Ecol. Evol.">
        <title>Pezizomycetes genomes reveal the molecular basis of ectomycorrhizal truffle lifestyle.</title>
        <authorList>
            <person name="Murat C."/>
            <person name="Payen T."/>
            <person name="Noel B."/>
            <person name="Kuo A."/>
            <person name="Morin E."/>
            <person name="Chen J."/>
            <person name="Kohler A."/>
            <person name="Krizsan K."/>
            <person name="Balestrini R."/>
            <person name="Da Silva C."/>
            <person name="Montanini B."/>
            <person name="Hainaut M."/>
            <person name="Levati E."/>
            <person name="Barry K.W."/>
            <person name="Belfiori B."/>
            <person name="Cichocki N."/>
            <person name="Clum A."/>
            <person name="Dockter R.B."/>
            <person name="Fauchery L."/>
            <person name="Guy J."/>
            <person name="Iotti M."/>
            <person name="Le Tacon F."/>
            <person name="Lindquist E.A."/>
            <person name="Lipzen A."/>
            <person name="Malagnac F."/>
            <person name="Mello A."/>
            <person name="Molinier V."/>
            <person name="Miyauchi S."/>
            <person name="Poulain J."/>
            <person name="Riccioni C."/>
            <person name="Rubini A."/>
            <person name="Sitrit Y."/>
            <person name="Splivallo R."/>
            <person name="Traeger S."/>
            <person name="Wang M."/>
            <person name="Zifcakova L."/>
            <person name="Wipf D."/>
            <person name="Zambonelli A."/>
            <person name="Paolocci F."/>
            <person name="Nowrousian M."/>
            <person name="Ottonello S."/>
            <person name="Baldrian P."/>
            <person name="Spatafora J.W."/>
            <person name="Henrissat B."/>
            <person name="Nagy L.G."/>
            <person name="Aury J.M."/>
            <person name="Wincker P."/>
            <person name="Grigoriev I.V."/>
            <person name="Bonfante P."/>
            <person name="Martin F.M."/>
        </authorList>
    </citation>
    <scope>NUCLEOTIDE SEQUENCE [LARGE SCALE GENOMIC DNA]</scope>
    <source>
        <strain evidence="9 10">RN42</strain>
    </source>
</reference>
<evidence type="ECO:0000313" key="9">
    <source>
        <dbReference type="EMBL" id="RPA83405.1"/>
    </source>
</evidence>
<protein>
    <submittedName>
        <fullName evidence="9">Zn-dependent exopeptidase</fullName>
    </submittedName>
</protein>
<accession>A0A3N4IBD3</accession>
<feature type="region of interest" description="Disordered" evidence="6">
    <location>
        <begin position="400"/>
        <end position="419"/>
    </location>
</feature>
<dbReference type="CDD" id="cd05652">
    <property type="entry name" value="M20_ArgE_DapE-like_fungal"/>
    <property type="match status" value="1"/>
</dbReference>
<dbReference type="Proteomes" id="UP000275078">
    <property type="component" value="Unassembled WGS sequence"/>
</dbReference>
<keyword evidence="5" id="KW-0862">Zinc</keyword>
<dbReference type="Pfam" id="PF01546">
    <property type="entry name" value="Peptidase_M20"/>
    <property type="match status" value="1"/>
</dbReference>
<keyword evidence="3" id="KW-0479">Metal-binding</keyword>
<dbReference type="InterPro" id="IPR011650">
    <property type="entry name" value="Peptidase_M20_dimer"/>
</dbReference>
<comment type="cofactor">
    <cofactor evidence="1">
        <name>Zn(2+)</name>
        <dbReference type="ChEBI" id="CHEBI:29105"/>
    </cofactor>
</comment>
<evidence type="ECO:0000256" key="6">
    <source>
        <dbReference type="SAM" id="MobiDB-lite"/>
    </source>
</evidence>
<evidence type="ECO:0000256" key="4">
    <source>
        <dbReference type="ARBA" id="ARBA00022801"/>
    </source>
</evidence>
<dbReference type="SUPFAM" id="SSF53187">
    <property type="entry name" value="Zn-dependent exopeptidases"/>
    <property type="match status" value="1"/>
</dbReference>
<dbReference type="Gene3D" id="3.30.70.360">
    <property type="match status" value="1"/>
</dbReference>
<dbReference type="AlphaFoldDB" id="A0A3N4IBD3"/>
<name>A0A3N4IBD3_ASCIM</name>
<evidence type="ECO:0000256" key="3">
    <source>
        <dbReference type="ARBA" id="ARBA00022723"/>
    </source>
</evidence>
<evidence type="ECO:0000256" key="1">
    <source>
        <dbReference type="ARBA" id="ARBA00001947"/>
    </source>
</evidence>
<feature type="chain" id="PRO_5018310841" evidence="7">
    <location>
        <begin position="20"/>
        <end position="419"/>
    </location>
</feature>
<dbReference type="InterPro" id="IPR050072">
    <property type="entry name" value="Peptidase_M20A"/>
</dbReference>
<feature type="signal peptide" evidence="7">
    <location>
        <begin position="1"/>
        <end position="19"/>
    </location>
</feature>
<dbReference type="OrthoDB" id="3064516at2759"/>
<dbReference type="InterPro" id="IPR036264">
    <property type="entry name" value="Bact_exopeptidase_dim_dom"/>
</dbReference>
<dbReference type="Gene3D" id="3.40.630.10">
    <property type="entry name" value="Zn peptidases"/>
    <property type="match status" value="1"/>
</dbReference>
<dbReference type="SUPFAM" id="SSF55031">
    <property type="entry name" value="Bacterial exopeptidase dimerisation domain"/>
    <property type="match status" value="1"/>
</dbReference>
<evidence type="ECO:0000259" key="8">
    <source>
        <dbReference type="Pfam" id="PF07687"/>
    </source>
</evidence>
<evidence type="ECO:0000256" key="7">
    <source>
        <dbReference type="SAM" id="SignalP"/>
    </source>
</evidence>
<evidence type="ECO:0000256" key="2">
    <source>
        <dbReference type="ARBA" id="ARBA00006247"/>
    </source>
</evidence>
<dbReference type="Pfam" id="PF07687">
    <property type="entry name" value="M20_dimer"/>
    <property type="match status" value="1"/>
</dbReference>
<keyword evidence="4" id="KW-0378">Hydrolase</keyword>
<dbReference type="PROSITE" id="PS00758">
    <property type="entry name" value="ARGE_DAPE_CPG2_1"/>
    <property type="match status" value="1"/>
</dbReference>
<dbReference type="PANTHER" id="PTHR43808">
    <property type="entry name" value="ACETYLORNITHINE DEACETYLASE"/>
    <property type="match status" value="1"/>
</dbReference>
<organism evidence="9 10">
    <name type="scientific">Ascobolus immersus RN42</name>
    <dbReference type="NCBI Taxonomy" id="1160509"/>
    <lineage>
        <taxon>Eukaryota</taxon>
        <taxon>Fungi</taxon>
        <taxon>Dikarya</taxon>
        <taxon>Ascomycota</taxon>
        <taxon>Pezizomycotina</taxon>
        <taxon>Pezizomycetes</taxon>
        <taxon>Pezizales</taxon>
        <taxon>Ascobolaceae</taxon>
        <taxon>Ascobolus</taxon>
    </lineage>
</organism>
<evidence type="ECO:0000256" key="5">
    <source>
        <dbReference type="ARBA" id="ARBA00022833"/>
    </source>
</evidence>
<proteinExistence type="inferred from homology"/>
<dbReference type="EMBL" id="ML119665">
    <property type="protein sequence ID" value="RPA83405.1"/>
    <property type="molecule type" value="Genomic_DNA"/>
</dbReference>
<sequence length="419" mass="45248">MRTFTSVTLSLAVIGHASALSFNIPSFQDAIQIPSFAQLKTLLTASTISSSSSPLLQLHKNLIEIPSITQEEQQVAQWLANYLLEQNLTVETQVVGDPANHRTNILAYPGKTRQTKILLTSHIDVVPPFIPYRESGGKIYGRGSSDAKGSVAAQTIALLELLQKKEVAEGDASLLFVVGEETTADGMLTVNELGLEWEAVIFGEPTEGKLSKGHKGIILFDIEVHGKAAHSGYPELGKNANHMLVESLSRLLSLELPQDEILGNSSINVGKFEGGVAGNVIPEKASAHVVVRVASSDHEDVWERIEEAVKADNPDIKVTRGTPFYGGQVLDVDVEGFDTIVCSYGTDVPNLHGNHKRYLYGPGSILVAHGDNEHVAKTDLIEAVAGYKKLVKEALNPTKRPPAIYRAPPVQDTESKGDL</sequence>
<dbReference type="STRING" id="1160509.A0A3N4IBD3"/>
<dbReference type="GO" id="GO:0016787">
    <property type="term" value="F:hydrolase activity"/>
    <property type="evidence" value="ECO:0007669"/>
    <property type="project" value="UniProtKB-KW"/>
</dbReference>
<keyword evidence="10" id="KW-1185">Reference proteome</keyword>
<gene>
    <name evidence="9" type="ORF">BJ508DRAFT_224097</name>
</gene>
<dbReference type="InterPro" id="IPR001261">
    <property type="entry name" value="ArgE/DapE_CS"/>
</dbReference>
<dbReference type="GO" id="GO:0046872">
    <property type="term" value="F:metal ion binding"/>
    <property type="evidence" value="ECO:0007669"/>
    <property type="project" value="UniProtKB-KW"/>
</dbReference>
<evidence type="ECO:0000313" key="10">
    <source>
        <dbReference type="Proteomes" id="UP000275078"/>
    </source>
</evidence>
<dbReference type="PANTHER" id="PTHR43808:SF8">
    <property type="entry name" value="PEPTIDASE M20 DIMERISATION DOMAIN-CONTAINING PROTEIN"/>
    <property type="match status" value="1"/>
</dbReference>